<protein>
    <recommendedName>
        <fullName evidence="3">beta-N-acetylhexosaminidase</fullName>
        <ecNumber evidence="3">3.2.1.52</ecNumber>
    </recommendedName>
</protein>
<dbReference type="InterPro" id="IPR050226">
    <property type="entry name" value="NagZ_Beta-hexosaminidase"/>
</dbReference>
<evidence type="ECO:0000256" key="2">
    <source>
        <dbReference type="ARBA" id="ARBA00005336"/>
    </source>
</evidence>
<reference evidence="9 10" key="1">
    <citation type="submission" date="2018-12" db="EMBL/GenBank/DDBJ databases">
        <title>Complete Genome Sequence of Glutamicibacter creatinolyticus strain LGCM259,isolated from an abscess of a 12-year-old mare in Italy.</title>
        <authorList>
            <person name="Santos R.G."/>
            <person name="Silva A.L."/>
            <person name="Seyffert N."/>
            <person name="Castro T.L.P."/>
            <person name="Attili A.R."/>
            <person name="Rifici C."/>
            <person name="Mazzullo G."/>
            <person name="Brenig B."/>
            <person name="Venanzi F."/>
            <person name="Azevedo V."/>
        </authorList>
    </citation>
    <scope>NUCLEOTIDE SEQUENCE [LARGE SCALE GENOMIC DNA]</scope>
    <source>
        <strain evidence="9 10">LGCM 259</strain>
    </source>
</reference>
<keyword evidence="10" id="KW-1185">Reference proteome</keyword>
<feature type="domain" description="Glycoside hydrolase family 3 N-terminal" evidence="8">
    <location>
        <begin position="103"/>
        <end position="392"/>
    </location>
</feature>
<dbReference type="Proteomes" id="UP000307000">
    <property type="component" value="Chromosome"/>
</dbReference>
<evidence type="ECO:0000256" key="7">
    <source>
        <dbReference type="SAM" id="SignalP"/>
    </source>
</evidence>
<keyword evidence="7" id="KW-0732">Signal</keyword>
<feature type="chain" id="PRO_5039299582" description="beta-N-acetylhexosaminidase" evidence="7">
    <location>
        <begin position="28"/>
        <end position="420"/>
    </location>
</feature>
<dbReference type="InterPro" id="IPR001764">
    <property type="entry name" value="Glyco_hydro_3_N"/>
</dbReference>
<keyword evidence="4" id="KW-0378">Hydrolase</keyword>
<organism evidence="9 10">
    <name type="scientific">Glutamicibacter creatinolyticus</name>
    <dbReference type="NCBI Taxonomy" id="162496"/>
    <lineage>
        <taxon>Bacteria</taxon>
        <taxon>Bacillati</taxon>
        <taxon>Actinomycetota</taxon>
        <taxon>Actinomycetes</taxon>
        <taxon>Micrococcales</taxon>
        <taxon>Micrococcaceae</taxon>
        <taxon>Glutamicibacter</taxon>
    </lineage>
</organism>
<feature type="compositionally biased region" description="Low complexity" evidence="6">
    <location>
        <begin position="37"/>
        <end position="73"/>
    </location>
</feature>
<dbReference type="PANTHER" id="PTHR30480:SF13">
    <property type="entry name" value="BETA-HEXOSAMINIDASE"/>
    <property type="match status" value="1"/>
</dbReference>
<evidence type="ECO:0000256" key="4">
    <source>
        <dbReference type="ARBA" id="ARBA00022801"/>
    </source>
</evidence>
<evidence type="ECO:0000256" key="1">
    <source>
        <dbReference type="ARBA" id="ARBA00001231"/>
    </source>
</evidence>
<dbReference type="PROSITE" id="PS51257">
    <property type="entry name" value="PROKAR_LIPOPROTEIN"/>
    <property type="match status" value="1"/>
</dbReference>
<dbReference type="EC" id="3.2.1.52" evidence="3"/>
<comment type="similarity">
    <text evidence="2">Belongs to the glycosyl hydrolase 3 family.</text>
</comment>
<comment type="catalytic activity">
    <reaction evidence="1">
        <text>Hydrolysis of terminal non-reducing N-acetyl-D-hexosamine residues in N-acetyl-beta-D-hexosaminides.</text>
        <dbReference type="EC" id="3.2.1.52"/>
    </reaction>
</comment>
<dbReference type="Pfam" id="PF00933">
    <property type="entry name" value="Glyco_hydro_3"/>
    <property type="match status" value="1"/>
</dbReference>
<gene>
    <name evidence="9" type="ORF">GcLGCM259_0310</name>
</gene>
<dbReference type="PANTHER" id="PTHR30480">
    <property type="entry name" value="BETA-HEXOSAMINIDASE-RELATED"/>
    <property type="match status" value="1"/>
</dbReference>
<dbReference type="KEGG" id="gcr:GcLGCM259_0310"/>
<dbReference type="SUPFAM" id="SSF51445">
    <property type="entry name" value="(Trans)glycosidases"/>
    <property type="match status" value="1"/>
</dbReference>
<dbReference type="RefSeq" id="WP_175419289.1">
    <property type="nucleotide sequence ID" value="NZ_CP034412.1"/>
</dbReference>
<dbReference type="InterPro" id="IPR017853">
    <property type="entry name" value="GH"/>
</dbReference>
<dbReference type="GO" id="GO:0004563">
    <property type="term" value="F:beta-N-acetylhexosaminidase activity"/>
    <property type="evidence" value="ECO:0007669"/>
    <property type="project" value="UniProtKB-EC"/>
</dbReference>
<evidence type="ECO:0000259" key="8">
    <source>
        <dbReference type="Pfam" id="PF00933"/>
    </source>
</evidence>
<accession>A0A5B7WQ73</accession>
<evidence type="ECO:0000256" key="3">
    <source>
        <dbReference type="ARBA" id="ARBA00012663"/>
    </source>
</evidence>
<sequence>MRFPWRAPQSLALSCVLALALSGCSGGAPQPDPAPAPGSSSPAPSGSASAPASPTASQSPTASPTTTASPQDPEAQRASELVRDLEVQQQAGLLVMAGVPATGATQQELDQLADAGIASVFLRGRSQLSLQQTAGQVKQIRKAVAPNVPGQLEPWIATDQEGGSVRVLQGSGFTNLPSAQTQGGWSAKRLAQSTGQLGRQLSEAGVNVNLAPVADTVPKSLGAGNAPIGQWQRNFGYDPDTVWDAVGEVNQALDDAGVQPVIKHFPGLGRVKGNTDTTERVVDTVTDAQDPYLQPFVRGIEQDLAWVMISNASYSKLDAKNPAPFSRAIIDELLRDQLGYEGLVISDDLCDAAAVSETALGQRAVKFIAAGGTLALCVQADEAVQMVQAIAARAAKDGAFADTVRQAATLVVTEHLRAQE</sequence>
<feature type="region of interest" description="Disordered" evidence="6">
    <location>
        <begin position="24"/>
        <end position="80"/>
    </location>
</feature>
<dbReference type="EMBL" id="CP034412">
    <property type="protein sequence ID" value="QCY46092.1"/>
    <property type="molecule type" value="Genomic_DNA"/>
</dbReference>
<dbReference type="AlphaFoldDB" id="A0A5B7WQ73"/>
<proteinExistence type="inferred from homology"/>
<dbReference type="InterPro" id="IPR036962">
    <property type="entry name" value="Glyco_hydro_3_N_sf"/>
</dbReference>
<dbReference type="GO" id="GO:0005975">
    <property type="term" value="P:carbohydrate metabolic process"/>
    <property type="evidence" value="ECO:0007669"/>
    <property type="project" value="InterPro"/>
</dbReference>
<name>A0A5B7WQ73_9MICC</name>
<evidence type="ECO:0000256" key="6">
    <source>
        <dbReference type="SAM" id="MobiDB-lite"/>
    </source>
</evidence>
<keyword evidence="5" id="KW-0326">Glycosidase</keyword>
<evidence type="ECO:0000313" key="10">
    <source>
        <dbReference type="Proteomes" id="UP000307000"/>
    </source>
</evidence>
<evidence type="ECO:0000256" key="5">
    <source>
        <dbReference type="ARBA" id="ARBA00023295"/>
    </source>
</evidence>
<evidence type="ECO:0000313" key="9">
    <source>
        <dbReference type="EMBL" id="QCY46092.1"/>
    </source>
</evidence>
<dbReference type="Gene3D" id="3.20.20.300">
    <property type="entry name" value="Glycoside hydrolase, family 3, N-terminal domain"/>
    <property type="match status" value="1"/>
</dbReference>
<feature type="signal peptide" evidence="7">
    <location>
        <begin position="1"/>
        <end position="27"/>
    </location>
</feature>
<dbReference type="GO" id="GO:0009254">
    <property type="term" value="P:peptidoglycan turnover"/>
    <property type="evidence" value="ECO:0007669"/>
    <property type="project" value="TreeGrafter"/>
</dbReference>